<accession>A0A543KP20</accession>
<proteinExistence type="predicted"/>
<dbReference type="OrthoDB" id="116659at2"/>
<evidence type="ECO:0000256" key="2">
    <source>
        <dbReference type="ARBA" id="ARBA00023125"/>
    </source>
</evidence>
<evidence type="ECO:0000256" key="4">
    <source>
        <dbReference type="PROSITE-ProRule" id="PRU00335"/>
    </source>
</evidence>
<dbReference type="InterPro" id="IPR050109">
    <property type="entry name" value="HTH-type_TetR-like_transc_reg"/>
</dbReference>
<dbReference type="Proteomes" id="UP000315133">
    <property type="component" value="Unassembled WGS sequence"/>
</dbReference>
<dbReference type="InterPro" id="IPR036271">
    <property type="entry name" value="Tet_transcr_reg_TetR-rel_C_sf"/>
</dbReference>
<keyword evidence="1" id="KW-0805">Transcription regulation</keyword>
<dbReference type="Pfam" id="PF17931">
    <property type="entry name" value="TetR_C_23"/>
    <property type="match status" value="1"/>
</dbReference>
<name>A0A543KP20_9MICO</name>
<evidence type="ECO:0000313" key="7">
    <source>
        <dbReference type="Proteomes" id="UP000315133"/>
    </source>
</evidence>
<dbReference type="InterPro" id="IPR001647">
    <property type="entry name" value="HTH_TetR"/>
</dbReference>
<dbReference type="InterPro" id="IPR009057">
    <property type="entry name" value="Homeodomain-like_sf"/>
</dbReference>
<evidence type="ECO:0000256" key="1">
    <source>
        <dbReference type="ARBA" id="ARBA00023015"/>
    </source>
</evidence>
<dbReference type="RefSeq" id="WP_141818384.1">
    <property type="nucleotide sequence ID" value="NZ_BAAAIL010000004.1"/>
</dbReference>
<evidence type="ECO:0000256" key="3">
    <source>
        <dbReference type="ARBA" id="ARBA00023163"/>
    </source>
</evidence>
<feature type="domain" description="HTH tetR-type" evidence="5">
    <location>
        <begin position="6"/>
        <end position="66"/>
    </location>
</feature>
<dbReference type="PROSITE" id="PS01081">
    <property type="entry name" value="HTH_TETR_1"/>
    <property type="match status" value="1"/>
</dbReference>
<dbReference type="GO" id="GO:0000976">
    <property type="term" value="F:transcription cis-regulatory region binding"/>
    <property type="evidence" value="ECO:0007669"/>
    <property type="project" value="TreeGrafter"/>
</dbReference>
<evidence type="ECO:0000313" key="6">
    <source>
        <dbReference type="EMBL" id="TQM96817.1"/>
    </source>
</evidence>
<gene>
    <name evidence="6" type="ORF">FB476_1709</name>
</gene>
<protein>
    <submittedName>
        <fullName evidence="6">TetR family transcriptional regulator</fullName>
    </submittedName>
</protein>
<dbReference type="SUPFAM" id="SSF48498">
    <property type="entry name" value="Tetracyclin repressor-like, C-terminal domain"/>
    <property type="match status" value="1"/>
</dbReference>
<comment type="caution">
    <text evidence="6">The sequence shown here is derived from an EMBL/GenBank/DDBJ whole genome shotgun (WGS) entry which is preliminary data.</text>
</comment>
<keyword evidence="2 4" id="KW-0238">DNA-binding</keyword>
<dbReference type="PROSITE" id="PS50977">
    <property type="entry name" value="HTH_TETR_2"/>
    <property type="match status" value="1"/>
</dbReference>
<dbReference type="Gene3D" id="1.10.357.10">
    <property type="entry name" value="Tetracycline Repressor, domain 2"/>
    <property type="match status" value="1"/>
</dbReference>
<dbReference type="GO" id="GO:0003700">
    <property type="term" value="F:DNA-binding transcription factor activity"/>
    <property type="evidence" value="ECO:0007669"/>
    <property type="project" value="TreeGrafter"/>
</dbReference>
<dbReference type="PANTHER" id="PTHR30055:SF234">
    <property type="entry name" value="HTH-TYPE TRANSCRIPTIONAL REGULATOR BETI"/>
    <property type="match status" value="1"/>
</dbReference>
<keyword evidence="3" id="KW-0804">Transcription</keyword>
<evidence type="ECO:0000259" key="5">
    <source>
        <dbReference type="PROSITE" id="PS50977"/>
    </source>
</evidence>
<dbReference type="InterPro" id="IPR023772">
    <property type="entry name" value="DNA-bd_HTH_TetR-type_CS"/>
</dbReference>
<reference evidence="6 7" key="1">
    <citation type="submission" date="2019-06" db="EMBL/GenBank/DDBJ databases">
        <title>Sequencing the genomes of 1000 actinobacteria strains.</title>
        <authorList>
            <person name="Klenk H.-P."/>
        </authorList>
    </citation>
    <scope>NUCLEOTIDE SEQUENCE [LARGE SCALE GENOMIC DNA]</scope>
    <source>
        <strain evidence="6 7">DSM 12362</strain>
    </source>
</reference>
<sequence length="226" mass="24815">MTTKAERTRELLVDTALRLFRERGYEATTMRLVATEAGVSQGSAYYYFDGKDAFVLELYARIQEEHRERALPLLREGASLADNLRTVLHTGLDTMSPYHSFGATMLHVALSRSSAVSPFSTESGPARAAATDLMRQVLAASRGTRTTTVHPRLAELLWMAYLGVTLHWVTDSSPQQRRTRELADGLAPIISRVVSLSRLPVGRGLAADVFALVDRLAAPSSDRSAP</sequence>
<feature type="DNA-binding region" description="H-T-H motif" evidence="4">
    <location>
        <begin position="29"/>
        <end position="48"/>
    </location>
</feature>
<dbReference type="PANTHER" id="PTHR30055">
    <property type="entry name" value="HTH-TYPE TRANSCRIPTIONAL REGULATOR RUTR"/>
    <property type="match status" value="1"/>
</dbReference>
<dbReference type="EMBL" id="VFPU01000001">
    <property type="protein sequence ID" value="TQM96817.1"/>
    <property type="molecule type" value="Genomic_DNA"/>
</dbReference>
<dbReference type="Pfam" id="PF00440">
    <property type="entry name" value="TetR_N"/>
    <property type="match status" value="1"/>
</dbReference>
<dbReference type="SUPFAM" id="SSF46689">
    <property type="entry name" value="Homeodomain-like"/>
    <property type="match status" value="1"/>
</dbReference>
<organism evidence="6 7">
    <name type="scientific">Ornithinimicrobium humiphilum</name>
    <dbReference type="NCBI Taxonomy" id="125288"/>
    <lineage>
        <taxon>Bacteria</taxon>
        <taxon>Bacillati</taxon>
        <taxon>Actinomycetota</taxon>
        <taxon>Actinomycetes</taxon>
        <taxon>Micrococcales</taxon>
        <taxon>Ornithinimicrobiaceae</taxon>
        <taxon>Ornithinimicrobium</taxon>
    </lineage>
</organism>
<dbReference type="PRINTS" id="PR00455">
    <property type="entry name" value="HTHTETR"/>
</dbReference>
<dbReference type="InterPro" id="IPR041673">
    <property type="entry name" value="TetR_C_23"/>
</dbReference>
<keyword evidence="7" id="KW-1185">Reference proteome</keyword>
<dbReference type="AlphaFoldDB" id="A0A543KP20"/>